<dbReference type="Pfam" id="PF00072">
    <property type="entry name" value="Response_reg"/>
    <property type="match status" value="1"/>
</dbReference>
<keyword evidence="3 4" id="KW-0145">Chemotaxis</keyword>
<comment type="catalytic activity">
    <reaction evidence="2 3">
        <text>[protein]-L-glutamate 5-O-methyl ester + H2O = L-glutamyl-[protein] + methanol + H(+)</text>
        <dbReference type="Rhea" id="RHEA:23236"/>
        <dbReference type="Rhea" id="RHEA-COMP:10208"/>
        <dbReference type="Rhea" id="RHEA-COMP:10311"/>
        <dbReference type="ChEBI" id="CHEBI:15377"/>
        <dbReference type="ChEBI" id="CHEBI:15378"/>
        <dbReference type="ChEBI" id="CHEBI:17790"/>
        <dbReference type="ChEBI" id="CHEBI:29973"/>
        <dbReference type="ChEBI" id="CHEBI:82795"/>
        <dbReference type="EC" id="3.1.1.61"/>
    </reaction>
</comment>
<dbReference type="InterPro" id="IPR001789">
    <property type="entry name" value="Sig_transdc_resp-reg_receiver"/>
</dbReference>
<dbReference type="Proteomes" id="UP000265614">
    <property type="component" value="Unassembled WGS sequence"/>
</dbReference>
<organism evidence="9 10">
    <name type="scientific">Vallicoccus soli</name>
    <dbReference type="NCBI Taxonomy" id="2339232"/>
    <lineage>
        <taxon>Bacteria</taxon>
        <taxon>Bacillati</taxon>
        <taxon>Actinomycetota</taxon>
        <taxon>Actinomycetes</taxon>
        <taxon>Motilibacterales</taxon>
        <taxon>Vallicoccaceae</taxon>
        <taxon>Vallicoccus</taxon>
    </lineage>
</organism>
<dbReference type="CDD" id="cd16432">
    <property type="entry name" value="CheB_Rec"/>
    <property type="match status" value="1"/>
</dbReference>
<dbReference type="RefSeq" id="WP_119952073.1">
    <property type="nucleotide sequence ID" value="NZ_QZEZ01000015.1"/>
</dbReference>
<dbReference type="OrthoDB" id="9793421at2"/>
<feature type="domain" description="CheB-type methylesterase" evidence="8">
    <location>
        <begin position="196"/>
        <end position="382"/>
    </location>
</feature>
<feature type="domain" description="Response regulatory" evidence="7">
    <location>
        <begin position="3"/>
        <end position="121"/>
    </location>
</feature>
<dbReference type="Pfam" id="PF01339">
    <property type="entry name" value="CheB_methylest"/>
    <property type="match status" value="1"/>
</dbReference>
<feature type="active site" evidence="3 4">
    <location>
        <position position="235"/>
    </location>
</feature>
<proteinExistence type="inferred from homology"/>
<feature type="modified residue" description="4-aspartylphosphate" evidence="3 5">
    <location>
        <position position="54"/>
    </location>
</feature>
<evidence type="ECO:0000256" key="3">
    <source>
        <dbReference type="HAMAP-Rule" id="MF_00099"/>
    </source>
</evidence>
<evidence type="ECO:0000256" key="6">
    <source>
        <dbReference type="SAM" id="MobiDB-lite"/>
    </source>
</evidence>
<evidence type="ECO:0000259" key="7">
    <source>
        <dbReference type="PROSITE" id="PS50110"/>
    </source>
</evidence>
<dbReference type="GO" id="GO:0005737">
    <property type="term" value="C:cytoplasm"/>
    <property type="evidence" value="ECO:0007669"/>
    <property type="project" value="UniProtKB-SubCell"/>
</dbReference>
<comment type="domain">
    <text evidence="3">Contains a C-terminal catalytic domain, and an N-terminal region which modulates catalytic activity.</text>
</comment>
<evidence type="ECO:0000313" key="9">
    <source>
        <dbReference type="EMBL" id="RJK92449.1"/>
    </source>
</evidence>
<feature type="compositionally biased region" description="Pro residues" evidence="6">
    <location>
        <begin position="137"/>
        <end position="153"/>
    </location>
</feature>
<feature type="active site" evidence="3 4">
    <location>
        <position position="331"/>
    </location>
</feature>
<dbReference type="InterPro" id="IPR000673">
    <property type="entry name" value="Sig_transdc_resp-reg_Me-estase"/>
</dbReference>
<dbReference type="PROSITE" id="PS50110">
    <property type="entry name" value="RESPONSE_REGULATORY"/>
    <property type="match status" value="1"/>
</dbReference>
<dbReference type="SMART" id="SM00448">
    <property type="entry name" value="REC"/>
    <property type="match status" value="1"/>
</dbReference>
<evidence type="ECO:0000313" key="10">
    <source>
        <dbReference type="Proteomes" id="UP000265614"/>
    </source>
</evidence>
<gene>
    <name evidence="3" type="primary">cheB</name>
    <name evidence="9" type="ORF">D5H78_18905</name>
</gene>
<dbReference type="CDD" id="cd17541">
    <property type="entry name" value="REC_CheB-like"/>
    <property type="match status" value="1"/>
</dbReference>
<dbReference type="InterPro" id="IPR008248">
    <property type="entry name" value="CheB-like"/>
</dbReference>
<comment type="subcellular location">
    <subcellularLocation>
        <location evidence="3">Cytoplasm</location>
    </subcellularLocation>
</comment>
<keyword evidence="10" id="KW-1185">Reference proteome</keyword>
<dbReference type="Gene3D" id="3.40.50.2300">
    <property type="match status" value="1"/>
</dbReference>
<dbReference type="EMBL" id="QZEZ01000015">
    <property type="protein sequence ID" value="RJK92449.1"/>
    <property type="molecule type" value="Genomic_DNA"/>
</dbReference>
<comment type="similarity">
    <text evidence="3">Belongs to the CheB family.</text>
</comment>
<comment type="caution">
    <text evidence="9">The sequence shown here is derived from an EMBL/GenBank/DDBJ whole genome shotgun (WGS) entry which is preliminary data.</text>
</comment>
<dbReference type="PANTHER" id="PTHR42872:SF3">
    <property type="entry name" value="PROTEIN-GLUTAMATE METHYLESTERASE_PROTEIN-GLUTAMINE GLUTAMINASE 1"/>
    <property type="match status" value="1"/>
</dbReference>
<comment type="catalytic activity">
    <reaction evidence="3">
        <text>L-glutaminyl-[protein] + H2O = L-glutamyl-[protein] + NH4(+)</text>
        <dbReference type="Rhea" id="RHEA:16441"/>
        <dbReference type="Rhea" id="RHEA-COMP:10207"/>
        <dbReference type="Rhea" id="RHEA-COMP:10208"/>
        <dbReference type="ChEBI" id="CHEBI:15377"/>
        <dbReference type="ChEBI" id="CHEBI:28938"/>
        <dbReference type="ChEBI" id="CHEBI:29973"/>
        <dbReference type="ChEBI" id="CHEBI:30011"/>
        <dbReference type="EC" id="3.5.1.44"/>
    </reaction>
</comment>
<dbReference type="GO" id="GO:0050568">
    <property type="term" value="F:protein-glutamine glutaminase activity"/>
    <property type="evidence" value="ECO:0007669"/>
    <property type="project" value="UniProtKB-UniRule"/>
</dbReference>
<dbReference type="HAMAP" id="MF_00099">
    <property type="entry name" value="CheB_chemtxs"/>
    <property type="match status" value="1"/>
</dbReference>
<sequence length="402" mass="40892">MINVLVVDDSTVVRRLVTASLEEDPAIRIVGTAANGRIALSKLDQVAPDVVTLDIEMPVMDGLATLREIRRLRPTLPVIMFSTLTERGGQATLEALSAGASDYVTKPSNVGAIAESMRAVREQLVPRIKALHAAARPAPPRPPLRSGPRPGGPAAPYGAPGPSGPAGRSPLGTAPGRPAPGAAPARPAAPAAPAGPPAKVEVVAVGCSTGGPEALAKVVAGLPRDLPVPVVVVQHMPPLFTRLFAERLDRLGTLRVAEAADGVPLRPGHVYVAPGDRHLEVVRSGGAVQTRLTDAPPENFCRPAVDVLFRSVAQAYGGAALAVVLTGMGSDGRRGCEPLRAAGCRVIVQDAATSVVWGMPGAVSGAGLATAELPLDRIAGAVGDAVLGTTVHRGARAAQGGA</sequence>
<keyword evidence="3" id="KW-0963">Cytoplasm</keyword>
<dbReference type="SUPFAM" id="SSF52172">
    <property type="entry name" value="CheY-like"/>
    <property type="match status" value="1"/>
</dbReference>
<keyword evidence="1 3" id="KW-0378">Hydrolase</keyword>
<evidence type="ECO:0000256" key="1">
    <source>
        <dbReference type="ARBA" id="ARBA00022801"/>
    </source>
</evidence>
<dbReference type="PANTHER" id="PTHR42872">
    <property type="entry name" value="PROTEIN-GLUTAMATE METHYLESTERASE/PROTEIN-GLUTAMINE GLUTAMINASE"/>
    <property type="match status" value="1"/>
</dbReference>
<dbReference type="AlphaFoldDB" id="A0A3A3YLZ2"/>
<reference evidence="9 10" key="1">
    <citation type="submission" date="2018-09" db="EMBL/GenBank/DDBJ databases">
        <title>YIM 75000 draft genome.</title>
        <authorList>
            <person name="Tang S."/>
            <person name="Feng Y."/>
        </authorList>
    </citation>
    <scope>NUCLEOTIDE SEQUENCE [LARGE SCALE GENOMIC DNA]</scope>
    <source>
        <strain evidence="9 10">YIM 75000</strain>
    </source>
</reference>
<dbReference type="PIRSF" id="PIRSF000876">
    <property type="entry name" value="RR_chemtxs_CheB"/>
    <property type="match status" value="1"/>
</dbReference>
<comment type="function">
    <text evidence="3">Involved in chemotaxis. Part of a chemotaxis signal transduction system that modulates chemotaxis in response to various stimuli. Catalyzes the demethylation of specific methylglutamate residues introduced into the chemoreceptors (methyl-accepting chemotaxis proteins or MCP) by CheR. Also mediates the irreversible deamidation of specific glutamine residues to glutamic acid.</text>
</comment>
<evidence type="ECO:0000256" key="5">
    <source>
        <dbReference type="PROSITE-ProRule" id="PRU00169"/>
    </source>
</evidence>
<keyword evidence="3 5" id="KW-0597">Phosphoprotein</keyword>
<comment type="PTM">
    <text evidence="3">Phosphorylated by CheA. Phosphorylation of the N-terminal regulatory domain activates the methylesterase activity.</text>
</comment>
<feature type="region of interest" description="Disordered" evidence="6">
    <location>
        <begin position="132"/>
        <end position="196"/>
    </location>
</feature>
<evidence type="ECO:0000259" key="8">
    <source>
        <dbReference type="PROSITE" id="PS50122"/>
    </source>
</evidence>
<feature type="compositionally biased region" description="Low complexity" evidence="6">
    <location>
        <begin position="154"/>
        <end position="192"/>
    </location>
</feature>
<dbReference type="EC" id="3.1.1.61" evidence="3"/>
<name>A0A3A3YLZ2_9ACTN</name>
<dbReference type="PROSITE" id="PS50122">
    <property type="entry name" value="CHEB"/>
    <property type="match status" value="1"/>
</dbReference>
<dbReference type="Gene3D" id="3.40.50.180">
    <property type="entry name" value="Methylesterase CheB, C-terminal domain"/>
    <property type="match status" value="1"/>
</dbReference>
<dbReference type="GO" id="GO:0008984">
    <property type="term" value="F:protein-glutamate methylesterase activity"/>
    <property type="evidence" value="ECO:0007669"/>
    <property type="project" value="UniProtKB-UniRule"/>
</dbReference>
<dbReference type="GO" id="GO:0000156">
    <property type="term" value="F:phosphorelay response regulator activity"/>
    <property type="evidence" value="ECO:0007669"/>
    <property type="project" value="InterPro"/>
</dbReference>
<dbReference type="NCBIfam" id="NF001965">
    <property type="entry name" value="PRK00742.1"/>
    <property type="match status" value="1"/>
</dbReference>
<dbReference type="InterPro" id="IPR011006">
    <property type="entry name" value="CheY-like_superfamily"/>
</dbReference>
<evidence type="ECO:0000256" key="2">
    <source>
        <dbReference type="ARBA" id="ARBA00048267"/>
    </source>
</evidence>
<evidence type="ECO:0000256" key="4">
    <source>
        <dbReference type="PROSITE-ProRule" id="PRU00050"/>
    </source>
</evidence>
<dbReference type="SUPFAM" id="SSF52738">
    <property type="entry name" value="Methylesterase CheB, C-terminal domain"/>
    <property type="match status" value="1"/>
</dbReference>
<feature type="active site" evidence="3 4">
    <location>
        <position position="208"/>
    </location>
</feature>
<dbReference type="GO" id="GO:0006935">
    <property type="term" value="P:chemotaxis"/>
    <property type="evidence" value="ECO:0007669"/>
    <property type="project" value="UniProtKB-UniRule"/>
</dbReference>
<accession>A0A3A3YLZ2</accession>
<dbReference type="InterPro" id="IPR035909">
    <property type="entry name" value="CheB_C"/>
</dbReference>
<protein>
    <recommendedName>
        <fullName evidence="3">Protein-glutamate methylesterase/protein-glutamine glutaminase</fullName>
        <ecNumber evidence="3">3.1.1.61</ecNumber>
        <ecNumber evidence="3">3.5.1.44</ecNumber>
    </recommendedName>
</protein>
<dbReference type="EC" id="3.5.1.44" evidence="3"/>